<proteinExistence type="predicted"/>
<gene>
    <name evidence="1" type="ORF">PV11_06243</name>
</gene>
<reference evidence="1 2" key="1">
    <citation type="submission" date="2015-01" db="EMBL/GenBank/DDBJ databases">
        <title>The Genome Sequence of Exophiala sideris CBS121828.</title>
        <authorList>
            <consortium name="The Broad Institute Genomics Platform"/>
            <person name="Cuomo C."/>
            <person name="de Hoog S."/>
            <person name="Gorbushina A."/>
            <person name="Stielow B."/>
            <person name="Teixiera M."/>
            <person name="Abouelleil A."/>
            <person name="Chapman S.B."/>
            <person name="Priest M."/>
            <person name="Young S.K."/>
            <person name="Wortman J."/>
            <person name="Nusbaum C."/>
            <person name="Birren B."/>
        </authorList>
    </citation>
    <scope>NUCLEOTIDE SEQUENCE [LARGE SCALE GENOMIC DNA]</scope>
    <source>
        <strain evidence="1 2">CBS 121828</strain>
    </source>
</reference>
<name>A0A0D1YCQ9_9EURO</name>
<accession>A0A0D1YCQ9</accession>
<dbReference type="HOGENOM" id="CLU_776206_0_0_1"/>
<protein>
    <submittedName>
        <fullName evidence="1">Uncharacterized protein</fullName>
    </submittedName>
</protein>
<evidence type="ECO:0000313" key="2">
    <source>
        <dbReference type="Proteomes" id="UP000053599"/>
    </source>
</evidence>
<dbReference type="EMBL" id="KN846953">
    <property type="protein sequence ID" value="KIV78609.1"/>
    <property type="molecule type" value="Genomic_DNA"/>
</dbReference>
<dbReference type="AlphaFoldDB" id="A0A0D1YCQ9"/>
<sequence>MTSIESPGEGPSPSADMLDPYSAVNLRILNYIKLRNVFEQRLATTTAKVVCFAAQTQYSCPPIVHSKSASFSDHMVSYHDLHEGRVSASADAMLVDNATLDRNPAASRQFLPTPLQELDQTKSLLSMNFPEPVVLEHVAPSNETEDSRDCSSRDAHMLIQVALSYPNSLDNAFCEADRCIDGCGPSSHISGTVPETNLMDEDLFEAEIFVVSDNDMTLYDMWHWTHHDEHDSPDDDDNDNHFGFRRAASYKAAVKCNLRRHAREAQYHDWSRQGHACYAQGTARRGSSRRLPRLHKARKQLMDDSTMALWKAAILRTCNRPPSTRKTGRCLDALEPKPDGRHILMDRCRTNAQLLSV</sequence>
<evidence type="ECO:0000313" key="1">
    <source>
        <dbReference type="EMBL" id="KIV78609.1"/>
    </source>
</evidence>
<dbReference type="Proteomes" id="UP000053599">
    <property type="component" value="Unassembled WGS sequence"/>
</dbReference>
<organism evidence="1 2">
    <name type="scientific">Exophiala sideris</name>
    <dbReference type="NCBI Taxonomy" id="1016849"/>
    <lineage>
        <taxon>Eukaryota</taxon>
        <taxon>Fungi</taxon>
        <taxon>Dikarya</taxon>
        <taxon>Ascomycota</taxon>
        <taxon>Pezizomycotina</taxon>
        <taxon>Eurotiomycetes</taxon>
        <taxon>Chaetothyriomycetidae</taxon>
        <taxon>Chaetothyriales</taxon>
        <taxon>Herpotrichiellaceae</taxon>
        <taxon>Exophiala</taxon>
    </lineage>
</organism>